<feature type="coiled-coil region" evidence="1">
    <location>
        <begin position="275"/>
        <end position="309"/>
    </location>
</feature>
<feature type="transmembrane region" description="Helical" evidence="2">
    <location>
        <begin position="202"/>
        <end position="224"/>
    </location>
</feature>
<keyword evidence="1" id="KW-0175">Coiled coil</keyword>
<dbReference type="EMBL" id="SMFO01000003">
    <property type="protein sequence ID" value="TDE04967.1"/>
    <property type="molecule type" value="Genomic_DNA"/>
</dbReference>
<proteinExistence type="predicted"/>
<evidence type="ECO:0000256" key="2">
    <source>
        <dbReference type="SAM" id="Phobius"/>
    </source>
</evidence>
<organism evidence="3 4">
    <name type="scientific">Flavobacterium hiemivividum</name>
    <dbReference type="NCBI Taxonomy" id="2541734"/>
    <lineage>
        <taxon>Bacteria</taxon>
        <taxon>Pseudomonadati</taxon>
        <taxon>Bacteroidota</taxon>
        <taxon>Flavobacteriia</taxon>
        <taxon>Flavobacteriales</taxon>
        <taxon>Flavobacteriaceae</taxon>
        <taxon>Flavobacterium</taxon>
    </lineage>
</organism>
<comment type="caution">
    <text evidence="3">The sequence shown here is derived from an EMBL/GenBank/DDBJ whole genome shotgun (WGS) entry which is preliminary data.</text>
</comment>
<dbReference type="AlphaFoldDB" id="A0A4R5CYQ0"/>
<protein>
    <submittedName>
        <fullName evidence="3">Uncharacterized protein</fullName>
    </submittedName>
</protein>
<keyword evidence="4" id="KW-1185">Reference proteome</keyword>
<feature type="transmembrane region" description="Helical" evidence="2">
    <location>
        <begin position="236"/>
        <end position="254"/>
    </location>
</feature>
<accession>A0A4R5CYQ0</accession>
<evidence type="ECO:0000256" key="1">
    <source>
        <dbReference type="SAM" id="Coils"/>
    </source>
</evidence>
<dbReference type="RefSeq" id="WP_132109789.1">
    <property type="nucleotide sequence ID" value="NZ_SMFO01000003.1"/>
</dbReference>
<reference evidence="3 4" key="1">
    <citation type="submission" date="2019-03" db="EMBL/GenBank/DDBJ databases">
        <title>Flavobacterium TSA-D2 sp. nov., isolated from arctic soil.</title>
        <authorList>
            <person name="Chaudhary D.K."/>
        </authorList>
    </citation>
    <scope>NUCLEOTIDE SEQUENCE [LARGE SCALE GENOMIC DNA]</scope>
    <source>
        <strain evidence="3 4">TSA-D2</strain>
    </source>
</reference>
<keyword evidence="2" id="KW-0812">Transmembrane</keyword>
<gene>
    <name evidence="3" type="ORF">E0F98_06395</name>
</gene>
<evidence type="ECO:0000313" key="3">
    <source>
        <dbReference type="EMBL" id="TDE04967.1"/>
    </source>
</evidence>
<dbReference type="Proteomes" id="UP000294597">
    <property type="component" value="Unassembled WGS sequence"/>
</dbReference>
<feature type="transmembrane region" description="Helical" evidence="2">
    <location>
        <begin position="176"/>
        <end position="196"/>
    </location>
</feature>
<name>A0A4R5CYQ0_9FLAO</name>
<evidence type="ECO:0000313" key="4">
    <source>
        <dbReference type="Proteomes" id="UP000294597"/>
    </source>
</evidence>
<keyword evidence="2" id="KW-0472">Membrane</keyword>
<keyword evidence="2" id="KW-1133">Transmembrane helix</keyword>
<sequence>MVENIDLDENIIISLKDKISSLQKESSNDNFFVEFKYLQYRIEKLKSLLESRVPLEDINTTIKKSLKDIRLLFAECERKIKWSQNHYNLLYQLPYEESLVEYNSPTEDINKIYFASSFLLPLSIEQVTYDFQKVKIEFNNEFNHYEVFSSLDKEFKIIRDLKDEVKGSDKKSIETITIFTAIISFIVGSISGYKFIDSFPAAIIFLLVFSTSLFSFVLLIFISTKGIEVLKSHKKYIGFIYITVILSIFTIFHFKNWNEENLSLVKKNTFKKEIKKEIDSTSKIYENKLSKLQNELDKLKSLNINKAESDGKK</sequence>